<sequence length="353" mass="40897">MTGLRRKIDNFCRSEPTAVTHNLTFSSHYARAALYGLQQQRSDWRELLQQRGIDYGLIQEPLARIPTEQFVNLFRLVWRVLDDEFMGRSRQPCRVGHFHLMGSLVVHADNLAEVLRQSIRCYDLFSDDIVIELIEHEQQVELSITHTQPQLDPDNFLVEWLLLVWHRLCGWLIDQTIVLSQAGFQHALPAHFDEYQFVYPCRCHFEQARNSLFFSQRYMAMPVVRSTAELDAFVHDSPRHLMIWAGEDDSLTTRVRRVLEHSAAPKLPTLEQVAVQLHMTSYTLCRKLKAEGSAYQKIKDNLRRDQAVTMLTRQNLSIADISTELGFAEPGAFSRAFKSWTGVSPLAYRQHEG</sequence>
<dbReference type="InterPro" id="IPR020449">
    <property type="entry name" value="Tscrpt_reg_AraC-type_HTH"/>
</dbReference>
<organism evidence="5 6">
    <name type="scientific">Bacterioplanes sanyensis</name>
    <dbReference type="NCBI Taxonomy" id="1249553"/>
    <lineage>
        <taxon>Bacteria</taxon>
        <taxon>Pseudomonadati</taxon>
        <taxon>Pseudomonadota</taxon>
        <taxon>Gammaproteobacteria</taxon>
        <taxon>Oceanospirillales</taxon>
        <taxon>Oceanospirillaceae</taxon>
        <taxon>Bacterioplanes</taxon>
    </lineage>
</organism>
<evidence type="ECO:0000256" key="2">
    <source>
        <dbReference type="ARBA" id="ARBA00023125"/>
    </source>
</evidence>
<dbReference type="SUPFAM" id="SSF46689">
    <property type="entry name" value="Homeodomain-like"/>
    <property type="match status" value="1"/>
</dbReference>
<dbReference type="Pfam" id="PF12833">
    <property type="entry name" value="HTH_18"/>
    <property type="match status" value="1"/>
</dbReference>
<dbReference type="OrthoDB" id="5582699at2"/>
<keyword evidence="2" id="KW-0238">DNA-binding</keyword>
<evidence type="ECO:0000256" key="3">
    <source>
        <dbReference type="ARBA" id="ARBA00023163"/>
    </source>
</evidence>
<dbReference type="InterPro" id="IPR018060">
    <property type="entry name" value="HTH_AraC"/>
</dbReference>
<evidence type="ECO:0000256" key="1">
    <source>
        <dbReference type="ARBA" id="ARBA00023015"/>
    </source>
</evidence>
<dbReference type="InterPro" id="IPR032687">
    <property type="entry name" value="AraC-type_N"/>
</dbReference>
<dbReference type="Pfam" id="PF12625">
    <property type="entry name" value="Arabinose_bd"/>
    <property type="match status" value="1"/>
</dbReference>
<dbReference type="SMART" id="SM00342">
    <property type="entry name" value="HTH_ARAC"/>
    <property type="match status" value="1"/>
</dbReference>
<name>A0A222FJ70_9GAMM</name>
<feature type="domain" description="HTH araC/xylS-type" evidence="4">
    <location>
        <begin position="253"/>
        <end position="351"/>
    </location>
</feature>
<keyword evidence="3" id="KW-0804">Transcription</keyword>
<dbReference type="KEGG" id="bsan:CHH28_10510"/>
<dbReference type="GO" id="GO:0003700">
    <property type="term" value="F:DNA-binding transcription factor activity"/>
    <property type="evidence" value="ECO:0007669"/>
    <property type="project" value="InterPro"/>
</dbReference>
<accession>A0A222FJ70</accession>
<protein>
    <submittedName>
        <fullName evidence="5">AraC family transcriptional regulator</fullName>
    </submittedName>
</protein>
<dbReference type="AlphaFoldDB" id="A0A222FJ70"/>
<gene>
    <name evidence="5" type="ORF">CHH28_10510</name>
</gene>
<dbReference type="PANTHER" id="PTHR47894">
    <property type="entry name" value="HTH-TYPE TRANSCRIPTIONAL REGULATOR GADX"/>
    <property type="match status" value="1"/>
</dbReference>
<keyword evidence="1" id="KW-0805">Transcription regulation</keyword>
<reference evidence="5 6" key="1">
    <citation type="submission" date="2017-07" db="EMBL/GenBank/DDBJ databases">
        <title>Annotated genome sequence of Bacterioplanes sanyensis isolated from Red Sea.</title>
        <authorList>
            <person name="Rehman Z.U."/>
        </authorList>
    </citation>
    <scope>NUCLEOTIDE SEQUENCE [LARGE SCALE GENOMIC DNA]</scope>
    <source>
        <strain evidence="5 6">NV9</strain>
    </source>
</reference>
<proteinExistence type="predicted"/>
<dbReference type="PROSITE" id="PS01124">
    <property type="entry name" value="HTH_ARAC_FAMILY_2"/>
    <property type="match status" value="1"/>
</dbReference>
<evidence type="ECO:0000313" key="5">
    <source>
        <dbReference type="EMBL" id="ASP39085.1"/>
    </source>
</evidence>
<dbReference type="Proteomes" id="UP000202440">
    <property type="component" value="Chromosome"/>
</dbReference>
<evidence type="ECO:0000259" key="4">
    <source>
        <dbReference type="PROSITE" id="PS01124"/>
    </source>
</evidence>
<dbReference type="Gene3D" id="1.10.10.60">
    <property type="entry name" value="Homeodomain-like"/>
    <property type="match status" value="1"/>
</dbReference>
<dbReference type="EMBL" id="CP022530">
    <property type="protein sequence ID" value="ASP39085.1"/>
    <property type="molecule type" value="Genomic_DNA"/>
</dbReference>
<keyword evidence="6" id="KW-1185">Reference proteome</keyword>
<dbReference type="PRINTS" id="PR00032">
    <property type="entry name" value="HTHARAC"/>
</dbReference>
<dbReference type="InterPro" id="IPR009057">
    <property type="entry name" value="Homeodomain-like_sf"/>
</dbReference>
<evidence type="ECO:0000313" key="6">
    <source>
        <dbReference type="Proteomes" id="UP000202440"/>
    </source>
</evidence>
<dbReference type="PANTHER" id="PTHR47894:SF1">
    <property type="entry name" value="HTH-TYPE TRANSCRIPTIONAL REGULATOR VQSM"/>
    <property type="match status" value="1"/>
</dbReference>
<dbReference type="GO" id="GO:0000976">
    <property type="term" value="F:transcription cis-regulatory region binding"/>
    <property type="evidence" value="ECO:0007669"/>
    <property type="project" value="TreeGrafter"/>
</dbReference>
<dbReference type="GO" id="GO:0005829">
    <property type="term" value="C:cytosol"/>
    <property type="evidence" value="ECO:0007669"/>
    <property type="project" value="TreeGrafter"/>
</dbReference>